<comment type="caution">
    <text evidence="4">The sequence shown here is derived from an EMBL/GenBank/DDBJ whole genome shotgun (WGS) entry which is preliminary data.</text>
</comment>
<dbReference type="AlphaFoldDB" id="A0A8S2ZCD7"/>
<evidence type="ECO:0000256" key="1">
    <source>
        <dbReference type="ARBA" id="ARBA00004496"/>
    </source>
</evidence>
<evidence type="ECO:0000256" key="2">
    <source>
        <dbReference type="ARBA" id="ARBA00008376"/>
    </source>
</evidence>
<dbReference type="GO" id="GO:0051015">
    <property type="term" value="F:actin filament binding"/>
    <property type="evidence" value="ECO:0007669"/>
    <property type="project" value="InterPro"/>
</dbReference>
<evidence type="ECO:0000313" key="6">
    <source>
        <dbReference type="Proteomes" id="UP000676336"/>
    </source>
</evidence>
<dbReference type="InterPro" id="IPR006077">
    <property type="entry name" value="Vinculin/catenin"/>
</dbReference>
<gene>
    <name evidence="4" type="ORF">SMN809_LOCUS39810</name>
    <name evidence="5" type="ORF">SMN809_LOCUS51453</name>
</gene>
<name>A0A8S2ZCD7_9BILA</name>
<evidence type="ECO:0000256" key="3">
    <source>
        <dbReference type="ARBA" id="ARBA00022490"/>
    </source>
</evidence>
<dbReference type="Proteomes" id="UP000676336">
    <property type="component" value="Unassembled WGS sequence"/>
</dbReference>
<dbReference type="EMBL" id="CAJOBI010172513">
    <property type="protein sequence ID" value="CAF4894948.1"/>
    <property type="molecule type" value="Genomic_DNA"/>
</dbReference>
<accession>A0A8S2ZCD7</accession>
<reference evidence="4" key="1">
    <citation type="submission" date="2021-02" db="EMBL/GenBank/DDBJ databases">
        <authorList>
            <person name="Nowell W R."/>
        </authorList>
    </citation>
    <scope>NUCLEOTIDE SEQUENCE</scope>
</reference>
<dbReference type="SUPFAM" id="SSF47220">
    <property type="entry name" value="alpha-catenin/vinculin-like"/>
    <property type="match status" value="1"/>
</dbReference>
<keyword evidence="3" id="KW-0963">Cytoplasm</keyword>
<feature type="non-terminal residue" evidence="4">
    <location>
        <position position="1"/>
    </location>
</feature>
<dbReference type="GO" id="GO:0005737">
    <property type="term" value="C:cytoplasm"/>
    <property type="evidence" value="ECO:0007669"/>
    <property type="project" value="UniProtKB-SubCell"/>
</dbReference>
<evidence type="ECO:0000313" key="5">
    <source>
        <dbReference type="EMBL" id="CAF4894948.1"/>
    </source>
</evidence>
<dbReference type="Gene3D" id="1.20.120.230">
    <property type="entry name" value="Alpha-catenin/vinculin-like"/>
    <property type="match status" value="1"/>
</dbReference>
<comment type="subcellular location">
    <subcellularLocation>
        <location evidence="1">Cytoplasm</location>
    </subcellularLocation>
</comment>
<proteinExistence type="inferred from homology"/>
<protein>
    <submittedName>
        <fullName evidence="4">Uncharacterized protein</fullName>
    </submittedName>
</protein>
<dbReference type="EMBL" id="CAJOBI010107776">
    <property type="protein sequence ID" value="CAF4619073.1"/>
    <property type="molecule type" value="Genomic_DNA"/>
</dbReference>
<dbReference type="GO" id="GO:0007155">
    <property type="term" value="P:cell adhesion"/>
    <property type="evidence" value="ECO:0007669"/>
    <property type="project" value="InterPro"/>
</dbReference>
<organism evidence="4 6">
    <name type="scientific">Rotaria magnacalcarata</name>
    <dbReference type="NCBI Taxonomy" id="392030"/>
    <lineage>
        <taxon>Eukaryota</taxon>
        <taxon>Metazoa</taxon>
        <taxon>Spiralia</taxon>
        <taxon>Gnathifera</taxon>
        <taxon>Rotifera</taxon>
        <taxon>Eurotatoria</taxon>
        <taxon>Bdelloidea</taxon>
        <taxon>Philodinida</taxon>
        <taxon>Philodinidae</taxon>
        <taxon>Rotaria</taxon>
    </lineage>
</organism>
<sequence>MVERNPDRVDRTAGAIRGRSGRVIDVVSSEMEKYEPGEYTDGVIESVRVLRD</sequence>
<comment type="similarity">
    <text evidence="2">Belongs to the vinculin/alpha-catenin family.</text>
</comment>
<dbReference type="InterPro" id="IPR036723">
    <property type="entry name" value="Alpha-catenin/vinculin-like_sf"/>
</dbReference>
<evidence type="ECO:0000313" key="4">
    <source>
        <dbReference type="EMBL" id="CAF4619073.1"/>
    </source>
</evidence>
<dbReference type="Pfam" id="PF01044">
    <property type="entry name" value="Vinculin"/>
    <property type="match status" value="1"/>
</dbReference>